<proteinExistence type="inferred from homology"/>
<dbReference type="GO" id="GO:0003735">
    <property type="term" value="F:structural constituent of ribosome"/>
    <property type="evidence" value="ECO:0007669"/>
    <property type="project" value="InterPro"/>
</dbReference>
<dbReference type="Proteomes" id="UP000298642">
    <property type="component" value="Chromosome"/>
</dbReference>
<dbReference type="Gene3D" id="3.30.70.60">
    <property type="match status" value="1"/>
</dbReference>
<dbReference type="PANTHER" id="PTHR21011">
    <property type="entry name" value="MITOCHONDRIAL 28S RIBOSOMAL PROTEIN S6"/>
    <property type="match status" value="1"/>
</dbReference>
<dbReference type="NCBIfam" id="TIGR00166">
    <property type="entry name" value="S6"/>
    <property type="match status" value="1"/>
</dbReference>
<dbReference type="SUPFAM" id="SSF54995">
    <property type="entry name" value="Ribosomal protein S6"/>
    <property type="match status" value="1"/>
</dbReference>
<dbReference type="EMBL" id="CP034413">
    <property type="protein sequence ID" value="QCI59580.1"/>
    <property type="molecule type" value="Genomic_DNA"/>
</dbReference>
<keyword evidence="6" id="KW-1185">Reference proteome</keyword>
<dbReference type="KEGG" id="obj:EIO64_10415"/>
<dbReference type="GO" id="GO:0005840">
    <property type="term" value="C:ribosome"/>
    <property type="evidence" value="ECO:0007669"/>
    <property type="project" value="UniProtKB-KW"/>
</dbReference>
<dbReference type="InterPro" id="IPR020814">
    <property type="entry name" value="Ribosomal_S6_plastid/chlpt"/>
</dbReference>
<dbReference type="Pfam" id="PF01250">
    <property type="entry name" value="Ribosomal_S6"/>
    <property type="match status" value="1"/>
</dbReference>
<name>A0A4D7AVA4_9FIRM</name>
<dbReference type="GO" id="GO:0070181">
    <property type="term" value="F:small ribosomal subunit rRNA binding"/>
    <property type="evidence" value="ECO:0007669"/>
    <property type="project" value="TreeGrafter"/>
</dbReference>
<accession>A0A4D7AVA4</accession>
<protein>
    <recommendedName>
        <fullName evidence="3 4">Small ribosomal subunit protein bS6</fullName>
    </recommendedName>
</protein>
<dbReference type="RefSeq" id="WP_021751113.1">
    <property type="nucleotide sequence ID" value="NZ_CAUWCU010000023.1"/>
</dbReference>
<dbReference type="InterPro" id="IPR000529">
    <property type="entry name" value="Ribosomal_bS6"/>
</dbReference>
<keyword evidence="4" id="KW-0699">rRNA-binding</keyword>
<keyword evidence="4" id="KW-0687">Ribonucleoprotein</keyword>
<comment type="similarity">
    <text evidence="1 4">Belongs to the bacterial ribosomal protein bS6 family.</text>
</comment>
<evidence type="ECO:0000256" key="2">
    <source>
        <dbReference type="ARBA" id="ARBA00035104"/>
    </source>
</evidence>
<dbReference type="HAMAP" id="MF_00360">
    <property type="entry name" value="Ribosomal_bS6"/>
    <property type="match status" value="1"/>
</dbReference>
<dbReference type="AlphaFoldDB" id="A0A4D7AVA4"/>
<dbReference type="GeneID" id="89520584"/>
<dbReference type="CDD" id="cd00473">
    <property type="entry name" value="bS6"/>
    <property type="match status" value="1"/>
</dbReference>
<dbReference type="GO" id="GO:0005737">
    <property type="term" value="C:cytoplasm"/>
    <property type="evidence" value="ECO:0007669"/>
    <property type="project" value="UniProtKB-ARBA"/>
</dbReference>
<keyword evidence="4" id="KW-0694">RNA-binding</keyword>
<organism evidence="5 6">
    <name type="scientific">Dysosmobacter welbionis</name>
    <dbReference type="NCBI Taxonomy" id="2093857"/>
    <lineage>
        <taxon>Bacteria</taxon>
        <taxon>Bacillati</taxon>
        <taxon>Bacillota</taxon>
        <taxon>Clostridia</taxon>
        <taxon>Eubacteriales</taxon>
        <taxon>Oscillospiraceae</taxon>
        <taxon>Dysosmobacter</taxon>
    </lineage>
</organism>
<evidence type="ECO:0000313" key="5">
    <source>
        <dbReference type="EMBL" id="QCI59580.1"/>
    </source>
</evidence>
<dbReference type="GO" id="GO:1990904">
    <property type="term" value="C:ribonucleoprotein complex"/>
    <property type="evidence" value="ECO:0007669"/>
    <property type="project" value="UniProtKB-KW"/>
</dbReference>
<evidence type="ECO:0000256" key="4">
    <source>
        <dbReference type="HAMAP-Rule" id="MF_00360"/>
    </source>
</evidence>
<dbReference type="InterPro" id="IPR014717">
    <property type="entry name" value="Transl_elong_EF1B/ribsomal_bS6"/>
</dbReference>
<sequence>MAKVSANYEVVYIIDPAQGEENTAALVAKFKTLAEQNGSAVEVEEWGSRKLAYPINYKTEGYYVLMTFTSEPSFPKELDRVLRITDGIMRSLIVCKGE</sequence>
<evidence type="ECO:0000313" key="6">
    <source>
        <dbReference type="Proteomes" id="UP000298642"/>
    </source>
</evidence>
<keyword evidence="4 5" id="KW-0689">Ribosomal protein</keyword>
<dbReference type="InterPro" id="IPR035980">
    <property type="entry name" value="Ribosomal_bS6_sf"/>
</dbReference>
<dbReference type="GO" id="GO:0006412">
    <property type="term" value="P:translation"/>
    <property type="evidence" value="ECO:0007669"/>
    <property type="project" value="UniProtKB-UniRule"/>
</dbReference>
<gene>
    <name evidence="4 5" type="primary">rpsF</name>
    <name evidence="5" type="ORF">EIO64_10415</name>
</gene>
<dbReference type="PANTHER" id="PTHR21011:SF1">
    <property type="entry name" value="SMALL RIBOSOMAL SUBUNIT PROTEIN BS6M"/>
    <property type="match status" value="1"/>
</dbReference>
<evidence type="ECO:0000256" key="1">
    <source>
        <dbReference type="ARBA" id="ARBA00009512"/>
    </source>
</evidence>
<evidence type="ECO:0000256" key="3">
    <source>
        <dbReference type="ARBA" id="ARBA00035294"/>
    </source>
</evidence>
<reference evidence="6" key="1">
    <citation type="submission" date="2018-12" db="EMBL/GenBank/DDBJ databases">
        <title>Dusodibacter welbiota gen. nov., sp. nov., isolated from human faeces and emended description of the Oscillibacter genus.</title>
        <authorList>
            <person name="Le Roy T."/>
            <person name="Van der Smissen P."/>
            <person name="Delzenne N."/>
            <person name="Muccioli G."/>
            <person name="Collet J.F."/>
            <person name="Cani P.D."/>
        </authorList>
    </citation>
    <scope>NUCLEOTIDE SEQUENCE [LARGE SCALE GENOMIC DNA]</scope>
    <source>
        <strain evidence="6">J115</strain>
    </source>
</reference>
<comment type="function">
    <text evidence="2 4">Binds together with bS18 to 16S ribosomal RNA.</text>
</comment>